<dbReference type="InterPro" id="IPR035906">
    <property type="entry name" value="MetI-like_sf"/>
</dbReference>
<dbReference type="InterPro" id="IPR000515">
    <property type="entry name" value="MetI-like"/>
</dbReference>
<feature type="transmembrane region" description="Helical" evidence="7">
    <location>
        <begin position="183"/>
        <end position="205"/>
    </location>
</feature>
<feature type="transmembrane region" description="Helical" evidence="7">
    <location>
        <begin position="79"/>
        <end position="99"/>
    </location>
</feature>
<dbReference type="GO" id="GO:0055085">
    <property type="term" value="P:transmembrane transport"/>
    <property type="evidence" value="ECO:0007669"/>
    <property type="project" value="InterPro"/>
</dbReference>
<dbReference type="Proteomes" id="UP000637643">
    <property type="component" value="Unassembled WGS sequence"/>
</dbReference>
<keyword evidence="4 7" id="KW-0812">Transmembrane</keyword>
<evidence type="ECO:0000256" key="2">
    <source>
        <dbReference type="ARBA" id="ARBA00022448"/>
    </source>
</evidence>
<accession>A0A917C4I8</accession>
<reference evidence="9" key="1">
    <citation type="journal article" date="2014" name="Int. J. Syst. Evol. Microbiol.">
        <title>Complete genome sequence of Corynebacterium casei LMG S-19264T (=DSM 44701T), isolated from a smear-ripened cheese.</title>
        <authorList>
            <consortium name="US DOE Joint Genome Institute (JGI-PGF)"/>
            <person name="Walter F."/>
            <person name="Albersmeier A."/>
            <person name="Kalinowski J."/>
            <person name="Ruckert C."/>
        </authorList>
    </citation>
    <scope>NUCLEOTIDE SEQUENCE</scope>
    <source>
        <strain evidence="9">CGMCC 1.16134</strain>
    </source>
</reference>
<reference evidence="9" key="2">
    <citation type="submission" date="2020-09" db="EMBL/GenBank/DDBJ databases">
        <authorList>
            <person name="Sun Q."/>
            <person name="Zhou Y."/>
        </authorList>
    </citation>
    <scope>NUCLEOTIDE SEQUENCE</scope>
    <source>
        <strain evidence="9">CGMCC 1.16134</strain>
    </source>
</reference>
<dbReference type="PROSITE" id="PS50928">
    <property type="entry name" value="ABC_TM1"/>
    <property type="match status" value="1"/>
</dbReference>
<evidence type="ECO:0000256" key="3">
    <source>
        <dbReference type="ARBA" id="ARBA00022475"/>
    </source>
</evidence>
<gene>
    <name evidence="9" type="ORF">GCM10010912_15990</name>
</gene>
<feature type="transmembrane region" description="Helical" evidence="7">
    <location>
        <begin position="111"/>
        <end position="129"/>
    </location>
</feature>
<feature type="transmembrane region" description="Helical" evidence="7">
    <location>
        <begin position="259"/>
        <end position="278"/>
    </location>
</feature>
<keyword evidence="10" id="KW-1185">Reference proteome</keyword>
<evidence type="ECO:0000256" key="7">
    <source>
        <dbReference type="RuleBase" id="RU363032"/>
    </source>
</evidence>
<dbReference type="AlphaFoldDB" id="A0A917C4I8"/>
<organism evidence="9 10">
    <name type="scientific">Paenibacillus albidus</name>
    <dbReference type="NCBI Taxonomy" id="2041023"/>
    <lineage>
        <taxon>Bacteria</taxon>
        <taxon>Bacillati</taxon>
        <taxon>Bacillota</taxon>
        <taxon>Bacilli</taxon>
        <taxon>Bacillales</taxon>
        <taxon>Paenibacillaceae</taxon>
        <taxon>Paenibacillus</taxon>
    </lineage>
</organism>
<dbReference type="PANTHER" id="PTHR43744:SF9">
    <property type="entry name" value="POLYGALACTURONAN_RHAMNOGALACTURONAN TRANSPORT SYSTEM PERMEASE PROTEIN YTCP"/>
    <property type="match status" value="1"/>
</dbReference>
<evidence type="ECO:0000256" key="6">
    <source>
        <dbReference type="ARBA" id="ARBA00023136"/>
    </source>
</evidence>
<protein>
    <submittedName>
        <fullName evidence="9">Sugar ABC transporter permease</fullName>
    </submittedName>
</protein>
<evidence type="ECO:0000259" key="8">
    <source>
        <dbReference type="PROSITE" id="PS50928"/>
    </source>
</evidence>
<dbReference type="PANTHER" id="PTHR43744">
    <property type="entry name" value="ABC TRANSPORTER PERMEASE PROTEIN MG189-RELATED-RELATED"/>
    <property type="match status" value="1"/>
</dbReference>
<keyword evidence="6 7" id="KW-0472">Membrane</keyword>
<feature type="transmembrane region" description="Helical" evidence="7">
    <location>
        <begin position="141"/>
        <end position="162"/>
    </location>
</feature>
<keyword evidence="3" id="KW-1003">Cell membrane</keyword>
<dbReference type="SUPFAM" id="SSF161098">
    <property type="entry name" value="MetI-like"/>
    <property type="match status" value="1"/>
</dbReference>
<sequence length="293" mass="32975">MRQAPHWDDFIFKGIVYLILLAVFCVTFLPFLNILAISLNDATDSVRGGISFWPRQFSLQSYETVLGDSQIWSALRVTIARTVVGVPLSLFTITMLAYVLSRKDIIGGKTLTFIFLFTMYFSGGLIPYYMVLKSLGLLDTFWVFIIPNLVNVFYMIIVRTFINELPHELEESAKIDGANDLQIFLKVYLPLCLPVLATVGMFLAIDQWNAWFDSYAFTSSMELKTLQAKLVQILNQADTSQMTSGANASIRQAISPQSIRMAITIIATLPILLVYPLVQRFFAEGMTLGSVKM</sequence>
<comment type="caution">
    <text evidence="9">The sequence shown here is derived from an EMBL/GenBank/DDBJ whole genome shotgun (WGS) entry which is preliminary data.</text>
</comment>
<evidence type="ECO:0000313" key="9">
    <source>
        <dbReference type="EMBL" id="GGF71655.1"/>
    </source>
</evidence>
<dbReference type="RefSeq" id="WP_189023657.1">
    <property type="nucleotide sequence ID" value="NZ_BMKR01000005.1"/>
</dbReference>
<dbReference type="Gene3D" id="1.10.3720.10">
    <property type="entry name" value="MetI-like"/>
    <property type="match status" value="1"/>
</dbReference>
<keyword evidence="2 7" id="KW-0813">Transport</keyword>
<name>A0A917C4I8_9BACL</name>
<comment type="subcellular location">
    <subcellularLocation>
        <location evidence="1 7">Cell membrane</location>
        <topology evidence="1 7">Multi-pass membrane protein</topology>
    </subcellularLocation>
</comment>
<feature type="domain" description="ABC transmembrane type-1" evidence="8">
    <location>
        <begin position="75"/>
        <end position="278"/>
    </location>
</feature>
<evidence type="ECO:0000313" key="10">
    <source>
        <dbReference type="Proteomes" id="UP000637643"/>
    </source>
</evidence>
<dbReference type="GO" id="GO:0005886">
    <property type="term" value="C:plasma membrane"/>
    <property type="evidence" value="ECO:0007669"/>
    <property type="project" value="UniProtKB-SubCell"/>
</dbReference>
<dbReference type="Pfam" id="PF00528">
    <property type="entry name" value="BPD_transp_1"/>
    <property type="match status" value="1"/>
</dbReference>
<keyword evidence="5 7" id="KW-1133">Transmembrane helix</keyword>
<dbReference type="EMBL" id="BMKR01000005">
    <property type="protein sequence ID" value="GGF71655.1"/>
    <property type="molecule type" value="Genomic_DNA"/>
</dbReference>
<comment type="similarity">
    <text evidence="7">Belongs to the binding-protein-dependent transport system permease family.</text>
</comment>
<evidence type="ECO:0000256" key="4">
    <source>
        <dbReference type="ARBA" id="ARBA00022692"/>
    </source>
</evidence>
<feature type="transmembrane region" description="Helical" evidence="7">
    <location>
        <begin position="12"/>
        <end position="37"/>
    </location>
</feature>
<proteinExistence type="inferred from homology"/>
<dbReference type="CDD" id="cd06261">
    <property type="entry name" value="TM_PBP2"/>
    <property type="match status" value="1"/>
</dbReference>
<evidence type="ECO:0000256" key="1">
    <source>
        <dbReference type="ARBA" id="ARBA00004651"/>
    </source>
</evidence>
<evidence type="ECO:0000256" key="5">
    <source>
        <dbReference type="ARBA" id="ARBA00022989"/>
    </source>
</evidence>